<evidence type="ECO:0000256" key="2">
    <source>
        <dbReference type="SAM" id="MobiDB-lite"/>
    </source>
</evidence>
<sequence>MAPKSKRPKVVVAPNTLRSIFSNTTPPLLPKPTPHSTSTMPGSNLPQLQRSVLNKAALADSSHTPTSPHLYDSHSNRDPESHESNNENSSHMPTTSHNSDSSSHSTGNIESHQRDKVNSSRKYWTVNVIGEDEVITEEKLKSKDVWNLQGKKVIIEFNRFQQGIGEGAGLIGVWLGELASDVKVIPMNFTDWRSVPQMYKKNAVGDIERHFYFQSDVGMSWAMDSLRDKRKEFRNRLKTDYVKINSKRDEVMCTPATGIPQDQWNSLVDYWFSPKSKAMTERNTQNRKKLRFPHTGGSNSIARRTHEMELETGQHIGRGAAFIVTHKNKDGSYVNDDAKVVGEEIEKIMDEEIASGQVNDGMPSTDDAVGQVLGKEHNGRVRGMGFGVCPSKVFSPSICRGRGATTPLHSAVNNSSEVQSLKTELLKVNKRLEKEQAEREREQSRISNVFKYLEQTLGIQLPQETGM</sequence>
<evidence type="ECO:0000256" key="1">
    <source>
        <dbReference type="SAM" id="Coils"/>
    </source>
</evidence>
<feature type="coiled-coil region" evidence="1">
    <location>
        <begin position="418"/>
        <end position="445"/>
    </location>
</feature>
<dbReference type="EMBL" id="CAMAPF010000999">
    <property type="protein sequence ID" value="CAH9137213.1"/>
    <property type="molecule type" value="Genomic_DNA"/>
</dbReference>
<accession>A0AAV0FNV3</accession>
<protein>
    <recommendedName>
        <fullName evidence="5">Transposase, Ptta/En/Spm, plant</fullName>
    </recommendedName>
</protein>
<comment type="caution">
    <text evidence="3">The sequence shown here is derived from an EMBL/GenBank/DDBJ whole genome shotgun (WGS) entry which is preliminary data.</text>
</comment>
<evidence type="ECO:0008006" key="5">
    <source>
        <dbReference type="Google" id="ProtNLM"/>
    </source>
</evidence>
<dbReference type="AlphaFoldDB" id="A0AAV0FNV3"/>
<dbReference type="PANTHER" id="PTHR33144">
    <property type="entry name" value="OS10G0409366 PROTEIN-RELATED"/>
    <property type="match status" value="1"/>
</dbReference>
<gene>
    <name evidence="3" type="ORF">CEPIT_LOCUS35861</name>
</gene>
<dbReference type="PANTHER" id="PTHR33144:SF45">
    <property type="entry name" value="TRANSPOSASE TNP1_EN_SPM-LIKE DOMAIN-CONTAINING PROTEIN"/>
    <property type="match status" value="1"/>
</dbReference>
<keyword evidence="1" id="KW-0175">Coiled coil</keyword>
<evidence type="ECO:0000313" key="3">
    <source>
        <dbReference type="EMBL" id="CAH9137213.1"/>
    </source>
</evidence>
<feature type="region of interest" description="Disordered" evidence="2">
    <location>
        <begin position="1"/>
        <end position="117"/>
    </location>
</feature>
<feature type="compositionally biased region" description="Basic and acidic residues" evidence="2">
    <location>
        <begin position="71"/>
        <end position="85"/>
    </location>
</feature>
<keyword evidence="4" id="KW-1185">Reference proteome</keyword>
<name>A0AAV0FNV3_9ASTE</name>
<feature type="compositionally biased region" description="Low complexity" evidence="2">
    <location>
        <begin position="86"/>
        <end position="106"/>
    </location>
</feature>
<proteinExistence type="predicted"/>
<dbReference type="InterPro" id="IPR004252">
    <property type="entry name" value="Probable_transposase_24"/>
</dbReference>
<feature type="compositionally biased region" description="Polar residues" evidence="2">
    <location>
        <begin position="40"/>
        <end position="52"/>
    </location>
</feature>
<evidence type="ECO:0000313" key="4">
    <source>
        <dbReference type="Proteomes" id="UP001152523"/>
    </source>
</evidence>
<organism evidence="3 4">
    <name type="scientific">Cuscuta epithymum</name>
    <dbReference type="NCBI Taxonomy" id="186058"/>
    <lineage>
        <taxon>Eukaryota</taxon>
        <taxon>Viridiplantae</taxon>
        <taxon>Streptophyta</taxon>
        <taxon>Embryophyta</taxon>
        <taxon>Tracheophyta</taxon>
        <taxon>Spermatophyta</taxon>
        <taxon>Magnoliopsida</taxon>
        <taxon>eudicotyledons</taxon>
        <taxon>Gunneridae</taxon>
        <taxon>Pentapetalae</taxon>
        <taxon>asterids</taxon>
        <taxon>lamiids</taxon>
        <taxon>Solanales</taxon>
        <taxon>Convolvulaceae</taxon>
        <taxon>Cuscuteae</taxon>
        <taxon>Cuscuta</taxon>
        <taxon>Cuscuta subgen. Cuscuta</taxon>
    </lineage>
</organism>
<reference evidence="3" key="1">
    <citation type="submission" date="2022-07" db="EMBL/GenBank/DDBJ databases">
        <authorList>
            <person name="Macas J."/>
            <person name="Novak P."/>
            <person name="Neumann P."/>
        </authorList>
    </citation>
    <scope>NUCLEOTIDE SEQUENCE</scope>
</reference>
<dbReference type="Proteomes" id="UP001152523">
    <property type="component" value="Unassembled WGS sequence"/>
</dbReference>
<dbReference type="Pfam" id="PF03004">
    <property type="entry name" value="Transposase_24"/>
    <property type="match status" value="1"/>
</dbReference>